<feature type="compositionally biased region" description="Low complexity" evidence="2">
    <location>
        <begin position="341"/>
        <end position="355"/>
    </location>
</feature>
<evidence type="ECO:0000256" key="1">
    <source>
        <dbReference type="ARBA" id="ARBA00010057"/>
    </source>
</evidence>
<dbReference type="InterPro" id="IPR022772">
    <property type="entry name" value="VHL_tumour_suppress_b/a_dom"/>
</dbReference>
<dbReference type="InterPro" id="IPR036208">
    <property type="entry name" value="VHL_sf"/>
</dbReference>
<dbReference type="CDD" id="cd05468">
    <property type="entry name" value="pVHL"/>
    <property type="match status" value="1"/>
</dbReference>
<organism evidence="4 5">
    <name type="scientific">Tetradesmus obliquus</name>
    <name type="common">Green alga</name>
    <name type="synonym">Acutodesmus obliquus</name>
    <dbReference type="NCBI Taxonomy" id="3088"/>
    <lineage>
        <taxon>Eukaryota</taxon>
        <taxon>Viridiplantae</taxon>
        <taxon>Chlorophyta</taxon>
        <taxon>core chlorophytes</taxon>
        <taxon>Chlorophyceae</taxon>
        <taxon>CS clade</taxon>
        <taxon>Sphaeropleales</taxon>
        <taxon>Scenedesmaceae</taxon>
        <taxon>Tetradesmus</taxon>
    </lineage>
</organism>
<sequence>MSELRRSISLAAKRRQQQPEQADAVADDEGQAAAVAAVPQVQLSTRLHPKDPQLEDLSTAAEFPHRFNTRQEGNPDQVEWLEQDAAGSRTWHAPVAHRLHSLNSRDICYLNITNSTPHDVRMLWLDYQGNEVAYETIAAGDVLRQQTFLTHPWLVREVTTGTRLLLNGREALVPSFQEHREQVAQQAAARQQAAQQQQRVQYQQQQQQQQGVLAAGGVGGGLGVHVQQLVMLAGLGAGWPLFEVTVGELPLLQWTKETHALFPDWFKCSTKAFLLCHQKQQRELYGSAAEGRPCLGHLPTELLPLIVGMSSPEVPQGVHFPPAGRRDIKPARLSAPPPAAAPAANAPAAAAAAAPAGPPEELDEDEDDIPELLDA</sequence>
<reference evidence="4 5" key="1">
    <citation type="submission" date="2023-05" db="EMBL/GenBank/DDBJ databases">
        <title>A 100% complete, gapless, phased diploid assembly of the Scenedesmus obliquus UTEX 3031 genome.</title>
        <authorList>
            <person name="Biondi T.C."/>
            <person name="Hanschen E.R."/>
            <person name="Kwon T."/>
            <person name="Eng W."/>
            <person name="Kruse C.P.S."/>
            <person name="Koehler S.I."/>
            <person name="Kunde Y."/>
            <person name="Gleasner C.D."/>
            <person name="You Mak K.T."/>
            <person name="Polle J."/>
            <person name="Hovde B.T."/>
            <person name="Starkenburg S.R."/>
        </authorList>
    </citation>
    <scope>NUCLEOTIDE SEQUENCE [LARGE SCALE GENOMIC DNA]</scope>
    <source>
        <strain evidence="4 5">DOE0152z</strain>
    </source>
</reference>
<dbReference type="EMBL" id="CP126210">
    <property type="protein sequence ID" value="WIA12221.1"/>
    <property type="molecule type" value="Genomic_DNA"/>
</dbReference>
<accession>A0ABY8TSX4</accession>
<proteinExistence type="inferred from homology"/>
<name>A0ABY8TSX4_TETOB</name>
<evidence type="ECO:0000259" key="3">
    <source>
        <dbReference type="Pfam" id="PF01847"/>
    </source>
</evidence>
<comment type="similarity">
    <text evidence="1">Belongs to the VHL family.</text>
</comment>
<feature type="region of interest" description="Disordered" evidence="2">
    <location>
        <begin position="1"/>
        <end position="27"/>
    </location>
</feature>
<feature type="domain" description="von Hippel-Lindau disease tumour suppressor beta" evidence="3">
    <location>
        <begin position="100"/>
        <end position="178"/>
    </location>
</feature>
<dbReference type="Gene3D" id="2.60.40.780">
    <property type="entry name" value="von Hippel-Lindau disease tumour suppressor, beta domain"/>
    <property type="match status" value="1"/>
</dbReference>
<dbReference type="InterPro" id="IPR037140">
    <property type="entry name" value="VHL_beta_dom_sf"/>
</dbReference>
<evidence type="ECO:0000313" key="4">
    <source>
        <dbReference type="EMBL" id="WIA12221.1"/>
    </source>
</evidence>
<dbReference type="Pfam" id="PF01847">
    <property type="entry name" value="VHL"/>
    <property type="match status" value="1"/>
</dbReference>
<dbReference type="InterPro" id="IPR024053">
    <property type="entry name" value="VHL_beta_dom"/>
</dbReference>
<feature type="compositionally biased region" description="Acidic residues" evidence="2">
    <location>
        <begin position="360"/>
        <end position="375"/>
    </location>
</feature>
<evidence type="ECO:0000256" key="2">
    <source>
        <dbReference type="SAM" id="MobiDB-lite"/>
    </source>
</evidence>
<gene>
    <name evidence="4" type="ORF">OEZ85_012289</name>
</gene>
<keyword evidence="5" id="KW-1185">Reference proteome</keyword>
<feature type="region of interest" description="Disordered" evidence="2">
    <location>
        <begin position="316"/>
        <end position="375"/>
    </location>
</feature>
<dbReference type="SUPFAM" id="SSF49468">
    <property type="entry name" value="VHL"/>
    <property type="match status" value="1"/>
</dbReference>
<dbReference type="Proteomes" id="UP001244341">
    <property type="component" value="Chromosome 3b"/>
</dbReference>
<evidence type="ECO:0000313" key="5">
    <source>
        <dbReference type="Proteomes" id="UP001244341"/>
    </source>
</evidence>
<protein>
    <recommendedName>
        <fullName evidence="3">von Hippel-Lindau disease tumour suppressor beta domain-containing protein</fullName>
    </recommendedName>
</protein>